<feature type="transmembrane region" description="Helical" evidence="5">
    <location>
        <begin position="216"/>
        <end position="239"/>
    </location>
</feature>
<dbReference type="PANTHER" id="PTHR46709">
    <property type="entry name" value="PROTEIN CBG23488-RELATED"/>
    <property type="match status" value="1"/>
</dbReference>
<organism evidence="7 8">
    <name type="scientific">Onchocerca flexuosa</name>
    <dbReference type="NCBI Taxonomy" id="387005"/>
    <lineage>
        <taxon>Eukaryota</taxon>
        <taxon>Metazoa</taxon>
        <taxon>Ecdysozoa</taxon>
        <taxon>Nematoda</taxon>
        <taxon>Chromadorea</taxon>
        <taxon>Rhabditida</taxon>
        <taxon>Spirurina</taxon>
        <taxon>Spiruromorpha</taxon>
        <taxon>Filarioidea</taxon>
        <taxon>Onchocercidae</taxon>
        <taxon>Onchocerca</taxon>
    </lineage>
</organism>
<evidence type="ECO:0000256" key="1">
    <source>
        <dbReference type="ARBA" id="ARBA00004370"/>
    </source>
</evidence>
<dbReference type="GO" id="GO:0016020">
    <property type="term" value="C:membrane"/>
    <property type="evidence" value="ECO:0007669"/>
    <property type="project" value="UniProtKB-SubCell"/>
</dbReference>
<keyword evidence="2 5" id="KW-0812">Transmembrane</keyword>
<feature type="transmembrane region" description="Helical" evidence="5">
    <location>
        <begin position="162"/>
        <end position="184"/>
    </location>
</feature>
<dbReference type="InterPro" id="IPR017452">
    <property type="entry name" value="GPCR_Rhodpsn_7TM"/>
</dbReference>
<dbReference type="PANTHER" id="PTHR46709:SF14">
    <property type="entry name" value="G-PROTEIN COUPLED RECEPTORS FAMILY 1 PROFILE DOMAIN-CONTAINING PROTEIN"/>
    <property type="match status" value="1"/>
</dbReference>
<dbReference type="Gene3D" id="1.20.1070.10">
    <property type="entry name" value="Rhodopsin 7-helix transmembrane proteins"/>
    <property type="match status" value="1"/>
</dbReference>
<evidence type="ECO:0000259" key="6">
    <source>
        <dbReference type="PROSITE" id="PS50262"/>
    </source>
</evidence>
<evidence type="ECO:0000256" key="2">
    <source>
        <dbReference type="ARBA" id="ARBA00022692"/>
    </source>
</evidence>
<feature type="transmembrane region" description="Helical" evidence="5">
    <location>
        <begin position="37"/>
        <end position="62"/>
    </location>
</feature>
<dbReference type="Proteomes" id="UP000242913">
    <property type="component" value="Unassembled WGS sequence"/>
</dbReference>
<dbReference type="AlphaFoldDB" id="A0A238C589"/>
<proteinExistence type="predicted"/>
<feature type="transmembrane region" description="Helical" evidence="5">
    <location>
        <begin position="331"/>
        <end position="355"/>
    </location>
</feature>
<evidence type="ECO:0000256" key="5">
    <source>
        <dbReference type="SAM" id="Phobius"/>
    </source>
</evidence>
<name>A0A238C589_9BILA</name>
<comment type="subcellular location">
    <subcellularLocation>
        <location evidence="1">Membrane</location>
    </subcellularLocation>
</comment>
<evidence type="ECO:0000256" key="3">
    <source>
        <dbReference type="ARBA" id="ARBA00022989"/>
    </source>
</evidence>
<accession>A0A238C589</accession>
<feature type="transmembrane region" description="Helical" evidence="5">
    <location>
        <begin position="375"/>
        <end position="400"/>
    </location>
</feature>
<gene>
    <name evidence="7" type="ORF">X798_00701</name>
</gene>
<dbReference type="SUPFAM" id="SSF81321">
    <property type="entry name" value="Family A G protein-coupled receptor-like"/>
    <property type="match status" value="1"/>
</dbReference>
<reference evidence="7 8" key="1">
    <citation type="submission" date="2015-12" db="EMBL/GenBank/DDBJ databases">
        <title>Draft genome of the nematode, Onchocerca flexuosa.</title>
        <authorList>
            <person name="Mitreva M."/>
        </authorList>
    </citation>
    <scope>NUCLEOTIDE SEQUENCE [LARGE SCALE GENOMIC DNA]</scope>
    <source>
        <strain evidence="7">Red Deer</strain>
    </source>
</reference>
<feature type="transmembrane region" description="Helical" evidence="5">
    <location>
        <begin position="74"/>
        <end position="100"/>
    </location>
</feature>
<feature type="transmembrane region" description="Helical" evidence="5">
    <location>
        <begin position="106"/>
        <end position="132"/>
    </location>
</feature>
<dbReference type="PROSITE" id="PS50262">
    <property type="entry name" value="G_PROTEIN_RECEP_F1_2"/>
    <property type="match status" value="1"/>
</dbReference>
<feature type="domain" description="G-protein coupled receptors family 1 profile" evidence="6">
    <location>
        <begin position="53"/>
        <end position="398"/>
    </location>
</feature>
<keyword evidence="3 5" id="KW-1133">Transmembrane helix</keyword>
<dbReference type="OrthoDB" id="5790572at2759"/>
<keyword evidence="8" id="KW-1185">Reference proteome</keyword>
<evidence type="ECO:0000313" key="7">
    <source>
        <dbReference type="EMBL" id="OZC12180.1"/>
    </source>
</evidence>
<evidence type="ECO:0000313" key="8">
    <source>
        <dbReference type="Proteomes" id="UP000242913"/>
    </source>
</evidence>
<protein>
    <recommendedName>
        <fullName evidence="6">G-protein coupled receptors family 1 profile domain-containing protein</fullName>
    </recommendedName>
</protein>
<keyword evidence="4 5" id="KW-0472">Membrane</keyword>
<dbReference type="EMBL" id="KZ269978">
    <property type="protein sequence ID" value="OZC12180.1"/>
    <property type="molecule type" value="Genomic_DNA"/>
</dbReference>
<sequence length="432" mass="49796">MENFMENETLLMMDNYGDEMQQSELCGDSEFYTLARFIFLMIASFIAWLGTCGNLLLVYIFVTRAYPTSTKFLTVLAILDALICILYIMLFGIDAAIVYLKVSNLFILYHIYIVPAFVISRITQLAIPYMLILTTLERLVWISGGKTTKFLKRMFSDRGHQITVFLLLLCCTISRLPTAFAIVVHHFPNCNDFLRTQSTGPADWVHKSKVYYFFDFHLLSIAQTFIPFIVLVVFNFIIIRKLPKENLDQQKKSINGDYLLCPDFTSNKNQLKKEQNKHSKSNALSVFDRSNQSASMLEHKQASFLNNGKFFPVSIITIRPFCKMSTPVRDAICTMLAIVTSYLISNSLHLILTVLERSNISILRNPDDPMMASTFHTVFSDTVSFVYMFTSAIRILIYYMCNPAVRLHLREFLRCYHRNRKKRSPSTITVPV</sequence>
<evidence type="ECO:0000256" key="4">
    <source>
        <dbReference type="ARBA" id="ARBA00023136"/>
    </source>
</evidence>